<dbReference type="AlphaFoldDB" id="D1C138"/>
<dbReference type="CDD" id="cd11614">
    <property type="entry name" value="SAF_CpaB_FlgA_like"/>
    <property type="match status" value="1"/>
</dbReference>
<dbReference type="InterPro" id="IPR013974">
    <property type="entry name" value="SAF"/>
</dbReference>
<feature type="region of interest" description="Disordered" evidence="1">
    <location>
        <begin position="229"/>
        <end position="252"/>
    </location>
</feature>
<evidence type="ECO:0000256" key="1">
    <source>
        <dbReference type="SAM" id="MobiDB-lite"/>
    </source>
</evidence>
<reference evidence="4" key="1">
    <citation type="submission" date="2009-11" db="EMBL/GenBank/DDBJ databases">
        <title>The complete chromosome 1 of Sphaerobacter thermophilus DSM 20745.</title>
        <authorList>
            <person name="Lucas S."/>
            <person name="Copeland A."/>
            <person name="Lapidus A."/>
            <person name="Glavina del Rio T."/>
            <person name="Dalin E."/>
            <person name="Tice H."/>
            <person name="Bruce D."/>
            <person name="Goodwin L."/>
            <person name="Pitluck S."/>
            <person name="Kyrpides N."/>
            <person name="Mavromatis K."/>
            <person name="Ivanova N."/>
            <person name="Mikhailova N."/>
            <person name="LaButti K.M."/>
            <person name="Clum A."/>
            <person name="Sun H.I."/>
            <person name="Brettin T."/>
            <person name="Detter J.C."/>
            <person name="Han C."/>
            <person name="Larimer F."/>
            <person name="Land M."/>
            <person name="Hauser L."/>
            <person name="Markowitz V."/>
            <person name="Cheng J.F."/>
            <person name="Hugenholtz P."/>
            <person name="Woyke T."/>
            <person name="Wu D."/>
            <person name="Steenblock K."/>
            <person name="Schneider S."/>
            <person name="Pukall R."/>
            <person name="Goeker M."/>
            <person name="Klenk H.P."/>
            <person name="Eisen J.A."/>
        </authorList>
    </citation>
    <scope>NUCLEOTIDE SEQUENCE [LARGE SCALE GENOMIC DNA]</scope>
    <source>
        <strain evidence="4">ATCC 49802 / DSM 20745 / S 6022</strain>
    </source>
</reference>
<evidence type="ECO:0000259" key="2">
    <source>
        <dbReference type="SMART" id="SM00858"/>
    </source>
</evidence>
<dbReference type="NCBIfam" id="TIGR03177">
    <property type="entry name" value="pilus_cpaB"/>
    <property type="match status" value="1"/>
</dbReference>
<dbReference type="InterPro" id="IPR036732">
    <property type="entry name" value="AFP_Neu5c_C_sf"/>
</dbReference>
<dbReference type="OrthoDB" id="163768at2"/>
<evidence type="ECO:0000313" key="4">
    <source>
        <dbReference type="Proteomes" id="UP000002027"/>
    </source>
</evidence>
<dbReference type="Gene3D" id="3.90.1210.10">
    <property type="entry name" value="Antifreeze-like/N-acetylneuraminic acid synthase C-terminal domain"/>
    <property type="match status" value="1"/>
</dbReference>
<feature type="domain" description="SAF" evidence="2">
    <location>
        <begin position="44"/>
        <end position="106"/>
    </location>
</feature>
<dbReference type="HOGENOM" id="CLU_839207_0_0_0"/>
<keyword evidence="4" id="KW-1185">Reference proteome</keyword>
<dbReference type="EMBL" id="CP001823">
    <property type="protein sequence ID" value="ACZ37955.1"/>
    <property type="molecule type" value="Genomic_DNA"/>
</dbReference>
<dbReference type="RefSeq" id="WP_012871002.1">
    <property type="nucleotide sequence ID" value="NC_013523.1"/>
</dbReference>
<evidence type="ECO:0000313" key="3">
    <source>
        <dbReference type="EMBL" id="ACZ37955.1"/>
    </source>
</evidence>
<dbReference type="Proteomes" id="UP000002027">
    <property type="component" value="Chromosome 1"/>
</dbReference>
<reference evidence="3 4" key="2">
    <citation type="journal article" date="2010" name="Stand. Genomic Sci.">
        <title>Complete genome sequence of Desulfohalobium retbaense type strain (HR(100)).</title>
        <authorList>
            <person name="Spring S."/>
            <person name="Nolan M."/>
            <person name="Lapidus A."/>
            <person name="Glavina Del Rio T."/>
            <person name="Copeland A."/>
            <person name="Tice H."/>
            <person name="Cheng J.F."/>
            <person name="Lucas S."/>
            <person name="Land M."/>
            <person name="Chen F."/>
            <person name="Bruce D."/>
            <person name="Goodwin L."/>
            <person name="Pitluck S."/>
            <person name="Ivanova N."/>
            <person name="Mavromatis K."/>
            <person name="Mikhailova N."/>
            <person name="Pati A."/>
            <person name="Chen A."/>
            <person name="Palaniappan K."/>
            <person name="Hauser L."/>
            <person name="Chang Y.J."/>
            <person name="Jeffries C.D."/>
            <person name="Munk C."/>
            <person name="Kiss H."/>
            <person name="Chain P."/>
            <person name="Han C."/>
            <person name="Brettin T."/>
            <person name="Detter J.C."/>
            <person name="Schuler E."/>
            <person name="Goker M."/>
            <person name="Rohde M."/>
            <person name="Bristow J."/>
            <person name="Eisen J.A."/>
            <person name="Markowitz V."/>
            <person name="Hugenholtz P."/>
            <person name="Kyrpides N.C."/>
            <person name="Klenk H.P."/>
        </authorList>
    </citation>
    <scope>NUCLEOTIDE SEQUENCE [LARGE SCALE GENOMIC DNA]</scope>
    <source>
        <strain evidence="4">ATCC 49802 / DSM 20745 / S 6022</strain>
    </source>
</reference>
<dbReference type="KEGG" id="sti:Sthe_0517"/>
<proteinExistence type="predicted"/>
<dbReference type="SMART" id="SM00858">
    <property type="entry name" value="SAF"/>
    <property type="match status" value="1"/>
</dbReference>
<dbReference type="SUPFAM" id="SSF51269">
    <property type="entry name" value="AFP III-like domain"/>
    <property type="match status" value="1"/>
</dbReference>
<gene>
    <name evidence="3" type="ordered locus">Sthe_0517</name>
</gene>
<feature type="compositionally biased region" description="Polar residues" evidence="1">
    <location>
        <begin position="229"/>
        <end position="248"/>
    </location>
</feature>
<name>D1C138_SPHTD</name>
<organism evidence="3 4">
    <name type="scientific">Sphaerobacter thermophilus (strain ATCC 49802 / DSM 20745 / KCCM 41009 / NCIMB 13125 / S 6022)</name>
    <dbReference type="NCBI Taxonomy" id="479434"/>
    <lineage>
        <taxon>Bacteria</taxon>
        <taxon>Pseudomonadati</taxon>
        <taxon>Thermomicrobiota</taxon>
        <taxon>Thermomicrobia</taxon>
        <taxon>Sphaerobacterales</taxon>
        <taxon>Sphaerobacterineae</taxon>
        <taxon>Sphaerobacteraceae</taxon>
        <taxon>Sphaerobacter</taxon>
    </lineage>
</organism>
<sequence length="326" mass="33956">MRKSGRLFILLGVALALVAALLGVVAFSGVLGETQDDGAEPTKANVVVAARDIPANTVLSEDDIEIAEVDATGVAPGSATAPAQVVGMAVSGNLVKGQQILSANLLAPGLTFDLAEGHRAIALPVDRINALGGMIRPDDRIDIIYSIRINLTRVVPSEPMEVRDTTEGYARDDTLVLQPPPGVAGDATYPYPGEPGSRFLVEDNAPGNPVTKVVVQNVRVLRVIAGDTTVSSDPTATGNGEASGTPTAPQGAAEKLPNADLLVLEVDPQQAEVIKFLMDNDGQYQVVLRPKDDAGEVTTNGVTYEQLVTEYGLPVPKTVRLPGGGQ</sequence>
<accession>D1C138</accession>
<dbReference type="Pfam" id="PF16976">
    <property type="entry name" value="RcpC"/>
    <property type="match status" value="1"/>
</dbReference>
<dbReference type="eggNOG" id="COG3745">
    <property type="taxonomic scope" value="Bacteria"/>
</dbReference>
<dbReference type="STRING" id="479434.Sthe_0517"/>
<protein>
    <submittedName>
        <fullName evidence="3">Flp pilus assembly protein CpaB</fullName>
    </submittedName>
</protein>
<dbReference type="InterPro" id="IPR017592">
    <property type="entry name" value="Pilus_assmbl_Flp-typ_CpaB"/>
</dbReference>
<dbReference type="Pfam" id="PF08666">
    <property type="entry name" value="SAF"/>
    <property type="match status" value="1"/>
</dbReference>
<dbReference type="InterPro" id="IPR031571">
    <property type="entry name" value="RcpC_dom"/>
</dbReference>
<dbReference type="InParanoid" id="D1C138"/>